<comment type="caution">
    <text evidence="2">The sequence shown here is derived from an EMBL/GenBank/DDBJ whole genome shotgun (WGS) entry which is preliminary data.</text>
</comment>
<reference evidence="2" key="1">
    <citation type="submission" date="2020-08" db="EMBL/GenBank/DDBJ databases">
        <title>Novel species isolated from subtropical streams in China.</title>
        <authorList>
            <person name="Lu H."/>
        </authorList>
    </citation>
    <scope>NUCLEOTIDE SEQUENCE</scope>
    <source>
        <strain evidence="2">KACC 12607</strain>
    </source>
</reference>
<keyword evidence="3" id="KW-1185">Reference proteome</keyword>
<feature type="transmembrane region" description="Helical" evidence="1">
    <location>
        <begin position="38"/>
        <end position="60"/>
    </location>
</feature>
<dbReference type="RefSeq" id="WP_186913793.1">
    <property type="nucleotide sequence ID" value="NZ_JACOFV010000018.1"/>
</dbReference>
<accession>A0A923HHI2</accession>
<name>A0A923HHI2_9BURK</name>
<feature type="transmembrane region" description="Helical" evidence="1">
    <location>
        <begin position="72"/>
        <end position="90"/>
    </location>
</feature>
<organism evidence="2 3">
    <name type="scientific">Undibacterium jejuense</name>
    <dbReference type="NCBI Taxonomy" id="1344949"/>
    <lineage>
        <taxon>Bacteria</taxon>
        <taxon>Pseudomonadati</taxon>
        <taxon>Pseudomonadota</taxon>
        <taxon>Betaproteobacteria</taxon>
        <taxon>Burkholderiales</taxon>
        <taxon>Oxalobacteraceae</taxon>
        <taxon>Undibacterium</taxon>
    </lineage>
</organism>
<keyword evidence="1" id="KW-0812">Transmembrane</keyword>
<gene>
    <name evidence="2" type="ORF">H8K32_17190</name>
</gene>
<dbReference type="AlphaFoldDB" id="A0A923HHI2"/>
<evidence type="ECO:0000313" key="3">
    <source>
        <dbReference type="Proteomes" id="UP000634011"/>
    </source>
</evidence>
<keyword evidence="1" id="KW-1133">Transmembrane helix</keyword>
<evidence type="ECO:0000256" key="1">
    <source>
        <dbReference type="SAM" id="Phobius"/>
    </source>
</evidence>
<sequence length="166" mass="18142">MHLPLSAYLFVATALSVLFIYRAAIWIVLLVLTMSCAYIENLITFPGVVCIAAMAGLIVAKKYSGTNLLAKRTLNLALGALGLIMALHLLPGFNNLALIKNAQISANGTLFSQYVNLDKGIAGVFMVAAFCRSMPLLRDKRWKDMDAWHIVAVTFFSRSVLPYSSV</sequence>
<keyword evidence="1" id="KW-0472">Membrane</keyword>
<dbReference type="EMBL" id="JACOFV010000018">
    <property type="protein sequence ID" value="MBC3863844.1"/>
    <property type="molecule type" value="Genomic_DNA"/>
</dbReference>
<feature type="transmembrane region" description="Helical" evidence="1">
    <location>
        <begin position="7"/>
        <end position="32"/>
    </location>
</feature>
<proteinExistence type="predicted"/>
<protein>
    <submittedName>
        <fullName evidence="2">Uncharacterized protein</fullName>
    </submittedName>
</protein>
<evidence type="ECO:0000313" key="2">
    <source>
        <dbReference type="EMBL" id="MBC3863844.1"/>
    </source>
</evidence>
<dbReference type="Proteomes" id="UP000634011">
    <property type="component" value="Unassembled WGS sequence"/>
</dbReference>